<dbReference type="EMBL" id="JAOTOJ010000009">
    <property type="protein sequence ID" value="KAK9395769.1"/>
    <property type="molecule type" value="Genomic_DNA"/>
</dbReference>
<dbReference type="AlphaFoldDB" id="A0AAW1B1L2"/>
<comment type="caution">
    <text evidence="2">The sequence shown here is derived from an EMBL/GenBank/DDBJ whole genome shotgun (WGS) entry which is preliminary data.</text>
</comment>
<feature type="region of interest" description="Disordered" evidence="1">
    <location>
        <begin position="1"/>
        <end position="47"/>
    </location>
</feature>
<evidence type="ECO:0000256" key="1">
    <source>
        <dbReference type="SAM" id="MobiDB-lite"/>
    </source>
</evidence>
<gene>
    <name evidence="2" type="ORF">NXF25_019130</name>
</gene>
<reference evidence="2 3" key="1">
    <citation type="journal article" date="2024" name="Proc. Natl. Acad. Sci. U.S.A.">
        <title>The genetic regulatory architecture and epigenomic basis for age-related changes in rattlesnake venom.</title>
        <authorList>
            <person name="Hogan M.P."/>
            <person name="Holding M.L."/>
            <person name="Nystrom G.S."/>
            <person name="Colston T.J."/>
            <person name="Bartlett D.A."/>
            <person name="Mason A.J."/>
            <person name="Ellsworth S.A."/>
            <person name="Rautsaw R.M."/>
            <person name="Lawrence K.C."/>
            <person name="Strickland J.L."/>
            <person name="He B."/>
            <person name="Fraser P."/>
            <person name="Margres M.J."/>
            <person name="Gilbert D.M."/>
            <person name="Gibbs H.L."/>
            <person name="Parkinson C.L."/>
            <person name="Rokyta D.R."/>
        </authorList>
    </citation>
    <scope>NUCLEOTIDE SEQUENCE [LARGE SCALE GENOMIC DNA]</scope>
    <source>
        <strain evidence="2">DRR0105</strain>
    </source>
</reference>
<organism evidence="2 3">
    <name type="scientific">Crotalus adamanteus</name>
    <name type="common">Eastern diamondback rattlesnake</name>
    <dbReference type="NCBI Taxonomy" id="8729"/>
    <lineage>
        <taxon>Eukaryota</taxon>
        <taxon>Metazoa</taxon>
        <taxon>Chordata</taxon>
        <taxon>Craniata</taxon>
        <taxon>Vertebrata</taxon>
        <taxon>Euteleostomi</taxon>
        <taxon>Lepidosauria</taxon>
        <taxon>Squamata</taxon>
        <taxon>Bifurcata</taxon>
        <taxon>Unidentata</taxon>
        <taxon>Episquamata</taxon>
        <taxon>Toxicofera</taxon>
        <taxon>Serpentes</taxon>
        <taxon>Colubroidea</taxon>
        <taxon>Viperidae</taxon>
        <taxon>Crotalinae</taxon>
        <taxon>Crotalus</taxon>
    </lineage>
</organism>
<dbReference type="Proteomes" id="UP001474421">
    <property type="component" value="Unassembled WGS sequence"/>
</dbReference>
<protein>
    <submittedName>
        <fullName evidence="2">Uncharacterized protein</fullName>
    </submittedName>
</protein>
<keyword evidence="3" id="KW-1185">Reference proteome</keyword>
<sequence>MPGEVEGVPSFRGIVGAEGGRPRPTTAVGLPSPAPWKTGRWGHGRGQ</sequence>
<name>A0AAW1B1L2_CROAD</name>
<proteinExistence type="predicted"/>
<evidence type="ECO:0000313" key="2">
    <source>
        <dbReference type="EMBL" id="KAK9395769.1"/>
    </source>
</evidence>
<accession>A0AAW1B1L2</accession>
<evidence type="ECO:0000313" key="3">
    <source>
        <dbReference type="Proteomes" id="UP001474421"/>
    </source>
</evidence>